<dbReference type="Proteomes" id="UP000807825">
    <property type="component" value="Unassembled WGS sequence"/>
</dbReference>
<name>A0A9D6Z5Q6_9BACT</name>
<evidence type="ECO:0000313" key="1">
    <source>
        <dbReference type="EMBL" id="MBI5249391.1"/>
    </source>
</evidence>
<sequence length="220" mass="24800">MRAEYLGDGAIAVSGTMHVEKFNKIWGGIGWPETKSGYFCVIGEKTDGRYHALWEKQGGLSELGDEAVQAKDRFLIEQIWVDGRDSIATSYIRTLDGLCFYDESERVASHRPVTVTASGWTQFKNQTMTAVVSPVPDRVVNHYRSALEKIRGLIMQGMLLIHERNCPIMMYTIRQPLDDLLKSAVMKALVWVLTALEGSKANLGQPPEIPEPWYKNLPRD</sequence>
<dbReference type="AlphaFoldDB" id="A0A9D6Z5Q6"/>
<accession>A0A9D6Z5Q6</accession>
<evidence type="ECO:0000313" key="2">
    <source>
        <dbReference type="Proteomes" id="UP000807825"/>
    </source>
</evidence>
<organism evidence="1 2">
    <name type="scientific">Desulfomonile tiedjei</name>
    <dbReference type="NCBI Taxonomy" id="2358"/>
    <lineage>
        <taxon>Bacteria</taxon>
        <taxon>Pseudomonadati</taxon>
        <taxon>Thermodesulfobacteriota</taxon>
        <taxon>Desulfomonilia</taxon>
        <taxon>Desulfomonilales</taxon>
        <taxon>Desulfomonilaceae</taxon>
        <taxon>Desulfomonile</taxon>
    </lineage>
</organism>
<comment type="caution">
    <text evidence="1">The sequence shown here is derived from an EMBL/GenBank/DDBJ whole genome shotgun (WGS) entry which is preliminary data.</text>
</comment>
<protein>
    <submittedName>
        <fullName evidence="1">Uncharacterized protein</fullName>
    </submittedName>
</protein>
<gene>
    <name evidence="1" type="ORF">HY912_07845</name>
</gene>
<reference evidence="1" key="1">
    <citation type="submission" date="2020-07" db="EMBL/GenBank/DDBJ databases">
        <title>Huge and variable diversity of episymbiotic CPR bacteria and DPANN archaea in groundwater ecosystems.</title>
        <authorList>
            <person name="He C.Y."/>
            <person name="Keren R."/>
            <person name="Whittaker M."/>
            <person name="Farag I.F."/>
            <person name="Doudna J."/>
            <person name="Cate J.H.D."/>
            <person name="Banfield J.F."/>
        </authorList>
    </citation>
    <scope>NUCLEOTIDE SEQUENCE</scope>
    <source>
        <strain evidence="1">NC_groundwater_1664_Pr3_B-0.1um_52_9</strain>
    </source>
</reference>
<proteinExistence type="predicted"/>
<dbReference type="EMBL" id="JACRDE010000215">
    <property type="protein sequence ID" value="MBI5249391.1"/>
    <property type="molecule type" value="Genomic_DNA"/>
</dbReference>